<protein>
    <recommendedName>
        <fullName evidence="4">SipW-cognate class signal peptide</fullName>
    </recommendedName>
</protein>
<proteinExistence type="predicted"/>
<feature type="signal peptide" evidence="1">
    <location>
        <begin position="1"/>
        <end position="25"/>
    </location>
</feature>
<gene>
    <name evidence="2" type="ORF">H8S40_08260</name>
</gene>
<evidence type="ECO:0000313" key="2">
    <source>
        <dbReference type="EMBL" id="MBC5683561.1"/>
    </source>
</evidence>
<evidence type="ECO:0000313" key="3">
    <source>
        <dbReference type="Proteomes" id="UP000631576"/>
    </source>
</evidence>
<dbReference type="RefSeq" id="WP_186865025.1">
    <property type="nucleotide sequence ID" value="NZ_JACOPE010000001.1"/>
</dbReference>
<dbReference type="Proteomes" id="UP000631576">
    <property type="component" value="Unassembled WGS sequence"/>
</dbReference>
<keyword evidence="3" id="KW-1185">Reference proteome</keyword>
<sequence length="330" mass="35343">MNIKKMKMQLVATAASVLISGVALTSATYAWYVSNNSVTANTTTISATTNGFILQIAEADKGAQQGGNNQSLSATTLGGKITPSSTSDLKDWYICLGWDSHGNVTTYTQPTFNTKADAKPGEYEAGGESHYAYLKSEYILYTMTETGLADVYLDSNEGKPITVTIDNGKMASSTTIPDSMRIALTTQPLAADGKTPTGTETLRVVYAPTEETGKGNDAAAENGMTCIATVDQAAKLTPVSYSYIYDTHYSDQNGKNWSVIKDDEDYVFPTGYTENNSEAIAKNVGYNGILLRTYIWMEGTDADCVNNSATEDEATYSVTLRLAGITSNGN</sequence>
<comment type="caution">
    <text evidence="2">The sequence shown here is derived from an EMBL/GenBank/DDBJ whole genome shotgun (WGS) entry which is preliminary data.</text>
</comment>
<dbReference type="EMBL" id="JACOPE010000001">
    <property type="protein sequence ID" value="MBC5683561.1"/>
    <property type="molecule type" value="Genomic_DNA"/>
</dbReference>
<organism evidence="2 3">
    <name type="scientific">Ruminococcus hominis</name>
    <dbReference type="NCBI Taxonomy" id="2763065"/>
    <lineage>
        <taxon>Bacteria</taxon>
        <taxon>Bacillati</taxon>
        <taxon>Bacillota</taxon>
        <taxon>Clostridia</taxon>
        <taxon>Eubacteriales</taxon>
        <taxon>Oscillospiraceae</taxon>
        <taxon>Ruminococcus</taxon>
    </lineage>
</organism>
<keyword evidence="1" id="KW-0732">Signal</keyword>
<accession>A0ABR7G7Z2</accession>
<reference evidence="2 3" key="1">
    <citation type="submission" date="2020-08" db="EMBL/GenBank/DDBJ databases">
        <title>Genome public.</title>
        <authorList>
            <person name="Liu C."/>
            <person name="Sun Q."/>
        </authorList>
    </citation>
    <scope>NUCLEOTIDE SEQUENCE [LARGE SCALE GENOMIC DNA]</scope>
    <source>
        <strain evidence="2 3">NSJ-13</strain>
    </source>
</reference>
<feature type="chain" id="PRO_5045675149" description="SipW-cognate class signal peptide" evidence="1">
    <location>
        <begin position="26"/>
        <end position="330"/>
    </location>
</feature>
<name>A0ABR7G7Z2_9FIRM</name>
<evidence type="ECO:0000256" key="1">
    <source>
        <dbReference type="SAM" id="SignalP"/>
    </source>
</evidence>
<evidence type="ECO:0008006" key="4">
    <source>
        <dbReference type="Google" id="ProtNLM"/>
    </source>
</evidence>